<reference evidence="1 2" key="1">
    <citation type="submission" date="2018-05" db="EMBL/GenBank/DDBJ databases">
        <title>Genomic Encyclopedia of Type Strains, Phase IV (KMG-V): Genome sequencing to study the core and pangenomes of soil and plant-associated prokaryotes.</title>
        <authorList>
            <person name="Whitman W."/>
        </authorList>
    </citation>
    <scope>NUCLEOTIDE SEQUENCE [LARGE SCALE GENOMIC DNA]</scope>
    <source>
        <strain evidence="1 2">SCZa-39</strain>
    </source>
</reference>
<proteinExistence type="predicted"/>
<accession>A0ABX5KHE4</accession>
<dbReference type="RefSeq" id="WP_133254578.1">
    <property type="nucleotide sequence ID" value="NZ_QEOB01000015.1"/>
</dbReference>
<keyword evidence="2" id="KW-1185">Reference proteome</keyword>
<gene>
    <name evidence="1" type="ORF">C7402_115241</name>
</gene>
<protein>
    <submittedName>
        <fullName evidence="1">Uncharacterized protein</fullName>
    </submittedName>
</protein>
<comment type="caution">
    <text evidence="1">The sequence shown here is derived from an EMBL/GenBank/DDBJ whole genome shotgun (WGS) entry which is preliminary data.</text>
</comment>
<dbReference type="Proteomes" id="UP000245712">
    <property type="component" value="Unassembled WGS sequence"/>
</dbReference>
<evidence type="ECO:0000313" key="1">
    <source>
        <dbReference type="EMBL" id="PVX77182.1"/>
    </source>
</evidence>
<sequence>MDRIDELLCDWWEWSQGFNPGTGYQGFDSTTAQYRSSRQWMDFDDLDAEVEQSLKKAHGKAIEPMILKLDLRARIAVNTQMRNFASGAASWSSVRVENLEGEYARAKDILCPQMVAAGLLDKSACKPAENVLTCAQLG</sequence>
<organism evidence="1 2">
    <name type="scientific">Paraburkholderia unamae</name>
    <dbReference type="NCBI Taxonomy" id="219649"/>
    <lineage>
        <taxon>Bacteria</taxon>
        <taxon>Pseudomonadati</taxon>
        <taxon>Pseudomonadota</taxon>
        <taxon>Betaproteobacteria</taxon>
        <taxon>Burkholderiales</taxon>
        <taxon>Burkholderiaceae</taxon>
        <taxon>Paraburkholderia</taxon>
    </lineage>
</organism>
<name>A0ABX5KHE4_9BURK</name>
<dbReference type="EMBL" id="QEOB01000015">
    <property type="protein sequence ID" value="PVX77182.1"/>
    <property type="molecule type" value="Genomic_DNA"/>
</dbReference>
<evidence type="ECO:0000313" key="2">
    <source>
        <dbReference type="Proteomes" id="UP000245712"/>
    </source>
</evidence>